<feature type="domain" description="C2H2-type" evidence="2">
    <location>
        <begin position="1207"/>
        <end position="1229"/>
    </location>
</feature>
<dbReference type="RefSeq" id="XP_005844096.1">
    <property type="nucleotide sequence ID" value="XM_005844034.1"/>
</dbReference>
<feature type="region of interest" description="Disordered" evidence="1">
    <location>
        <begin position="929"/>
        <end position="951"/>
    </location>
</feature>
<feature type="region of interest" description="Disordered" evidence="1">
    <location>
        <begin position="1458"/>
        <end position="1505"/>
    </location>
</feature>
<protein>
    <recommendedName>
        <fullName evidence="2">C2H2-type domain-containing protein</fullName>
    </recommendedName>
</protein>
<feature type="region of interest" description="Disordered" evidence="1">
    <location>
        <begin position="1716"/>
        <end position="1830"/>
    </location>
</feature>
<dbReference type="OrthoDB" id="514342at2759"/>
<dbReference type="SMART" id="SM00355">
    <property type="entry name" value="ZnF_C2H2"/>
    <property type="match status" value="5"/>
</dbReference>
<dbReference type="eggNOG" id="KOG0701">
    <property type="taxonomic scope" value="Eukaryota"/>
</dbReference>
<feature type="compositionally biased region" description="Low complexity" evidence="1">
    <location>
        <begin position="733"/>
        <end position="758"/>
    </location>
</feature>
<dbReference type="STRING" id="554065.E1ZQB3"/>
<dbReference type="InParanoid" id="E1ZQB3"/>
<dbReference type="SMART" id="SM00451">
    <property type="entry name" value="ZnF_U1"/>
    <property type="match status" value="5"/>
</dbReference>
<dbReference type="InterPro" id="IPR036236">
    <property type="entry name" value="Znf_C2H2_sf"/>
</dbReference>
<dbReference type="SUPFAM" id="SSF57667">
    <property type="entry name" value="beta-beta-alpha zinc fingers"/>
    <property type="match status" value="4"/>
</dbReference>
<dbReference type="GO" id="GO:0003676">
    <property type="term" value="F:nucleic acid binding"/>
    <property type="evidence" value="ECO:0007669"/>
    <property type="project" value="InterPro"/>
</dbReference>
<dbReference type="SUPFAM" id="SSF52266">
    <property type="entry name" value="SGNH hydrolase"/>
    <property type="match status" value="1"/>
</dbReference>
<dbReference type="Proteomes" id="UP000008141">
    <property type="component" value="Unassembled WGS sequence"/>
</dbReference>
<feature type="region of interest" description="Disordered" evidence="1">
    <location>
        <begin position="1599"/>
        <end position="1623"/>
    </location>
</feature>
<feature type="compositionally biased region" description="Low complexity" evidence="1">
    <location>
        <begin position="1054"/>
        <end position="1063"/>
    </location>
</feature>
<feature type="compositionally biased region" description="Gly residues" evidence="1">
    <location>
        <begin position="1795"/>
        <end position="1810"/>
    </location>
</feature>
<feature type="region of interest" description="Disordered" evidence="1">
    <location>
        <begin position="1230"/>
        <end position="1249"/>
    </location>
</feature>
<dbReference type="Gene3D" id="3.40.50.300">
    <property type="entry name" value="P-loop containing nucleotide triphosphate hydrolases"/>
    <property type="match status" value="1"/>
</dbReference>
<feature type="compositionally biased region" description="Basic and acidic residues" evidence="1">
    <location>
        <begin position="933"/>
        <end position="944"/>
    </location>
</feature>
<feature type="region of interest" description="Disordered" evidence="1">
    <location>
        <begin position="337"/>
        <end position="421"/>
    </location>
</feature>
<feature type="region of interest" description="Disordered" evidence="1">
    <location>
        <begin position="715"/>
        <end position="758"/>
    </location>
</feature>
<dbReference type="EMBL" id="GL433859">
    <property type="protein sequence ID" value="EFN51994.1"/>
    <property type="molecule type" value="Genomic_DNA"/>
</dbReference>
<feature type="compositionally biased region" description="Low complexity" evidence="1">
    <location>
        <begin position="1778"/>
        <end position="1794"/>
    </location>
</feature>
<dbReference type="GeneID" id="17351337"/>
<proteinExistence type="predicted"/>
<feature type="compositionally biased region" description="Low complexity" evidence="1">
    <location>
        <begin position="401"/>
        <end position="416"/>
    </location>
</feature>
<keyword evidence="4" id="KW-1185">Reference proteome</keyword>
<evidence type="ECO:0000256" key="1">
    <source>
        <dbReference type="SAM" id="MobiDB-lite"/>
    </source>
</evidence>
<dbReference type="InterPro" id="IPR027417">
    <property type="entry name" value="P-loop_NTPase"/>
</dbReference>
<dbReference type="KEGG" id="cvr:CHLNCDRAFT_139515"/>
<feature type="compositionally biased region" description="Low complexity" evidence="1">
    <location>
        <begin position="715"/>
        <end position="724"/>
    </location>
</feature>
<gene>
    <name evidence="3" type="ORF">CHLNCDRAFT_139515</name>
</gene>
<feature type="compositionally biased region" description="Low complexity" evidence="1">
    <location>
        <begin position="1944"/>
        <end position="1958"/>
    </location>
</feature>
<feature type="region of interest" description="Disordered" evidence="1">
    <location>
        <begin position="531"/>
        <end position="577"/>
    </location>
</feature>
<dbReference type="InterPro" id="IPR003604">
    <property type="entry name" value="Matrin/U1-like-C_Znf_C2H2"/>
</dbReference>
<evidence type="ECO:0000259" key="2">
    <source>
        <dbReference type="PROSITE" id="PS00028"/>
    </source>
</evidence>
<evidence type="ECO:0000313" key="4">
    <source>
        <dbReference type="Proteomes" id="UP000008141"/>
    </source>
</evidence>
<dbReference type="PANTHER" id="PTHR34407:SF1">
    <property type="entry name" value="SGNH HYDROLASE-TYPE ESTERASE DOMAIN-CONTAINING PROTEIN"/>
    <property type="match status" value="1"/>
</dbReference>
<evidence type="ECO:0000313" key="3">
    <source>
        <dbReference type="EMBL" id="EFN51994.1"/>
    </source>
</evidence>
<feature type="compositionally biased region" description="Low complexity" evidence="1">
    <location>
        <begin position="373"/>
        <end position="394"/>
    </location>
</feature>
<dbReference type="GO" id="GO:0008270">
    <property type="term" value="F:zinc ion binding"/>
    <property type="evidence" value="ECO:0007669"/>
    <property type="project" value="InterPro"/>
</dbReference>
<dbReference type="PROSITE" id="PS00028">
    <property type="entry name" value="ZINC_FINGER_C2H2_1"/>
    <property type="match status" value="1"/>
</dbReference>
<dbReference type="PANTHER" id="PTHR34407">
    <property type="entry name" value="EXPRESSED PROTEIN"/>
    <property type="match status" value="1"/>
</dbReference>
<organism evidence="4">
    <name type="scientific">Chlorella variabilis</name>
    <name type="common">Green alga</name>
    <dbReference type="NCBI Taxonomy" id="554065"/>
    <lineage>
        <taxon>Eukaryota</taxon>
        <taxon>Viridiplantae</taxon>
        <taxon>Chlorophyta</taxon>
        <taxon>core chlorophytes</taxon>
        <taxon>Trebouxiophyceae</taxon>
        <taxon>Chlorellales</taxon>
        <taxon>Chlorellaceae</taxon>
        <taxon>Chlorella clade</taxon>
        <taxon>Chlorella</taxon>
    </lineage>
</organism>
<feature type="compositionally biased region" description="Low complexity" evidence="1">
    <location>
        <begin position="535"/>
        <end position="568"/>
    </location>
</feature>
<feature type="compositionally biased region" description="Gly residues" evidence="1">
    <location>
        <begin position="1747"/>
        <end position="1762"/>
    </location>
</feature>
<accession>E1ZQB3</accession>
<dbReference type="Gene3D" id="3.30.160.60">
    <property type="entry name" value="Classic Zinc Finger"/>
    <property type="match status" value="4"/>
</dbReference>
<dbReference type="SUPFAM" id="SSF52540">
    <property type="entry name" value="P-loop containing nucleoside triphosphate hydrolases"/>
    <property type="match status" value="1"/>
</dbReference>
<dbReference type="InterPro" id="IPR013087">
    <property type="entry name" value="Znf_C2H2_type"/>
</dbReference>
<name>E1ZQB3_CHLVA</name>
<dbReference type="Pfam" id="PF12874">
    <property type="entry name" value="zf-met"/>
    <property type="match status" value="5"/>
</dbReference>
<feature type="region of interest" description="Disordered" evidence="1">
    <location>
        <begin position="1042"/>
        <end position="1063"/>
    </location>
</feature>
<reference evidence="3 4" key="1">
    <citation type="journal article" date="2010" name="Plant Cell">
        <title>The Chlorella variabilis NC64A genome reveals adaptation to photosymbiosis, coevolution with viruses, and cryptic sex.</title>
        <authorList>
            <person name="Blanc G."/>
            <person name="Duncan G."/>
            <person name="Agarkova I."/>
            <person name="Borodovsky M."/>
            <person name="Gurnon J."/>
            <person name="Kuo A."/>
            <person name="Lindquist E."/>
            <person name="Lucas S."/>
            <person name="Pangilinan J."/>
            <person name="Polle J."/>
            <person name="Salamov A."/>
            <person name="Terry A."/>
            <person name="Yamada T."/>
            <person name="Dunigan D.D."/>
            <person name="Grigoriev I.V."/>
            <person name="Claverie J.M."/>
            <person name="Van Etten J.L."/>
        </authorList>
    </citation>
    <scope>NUCLEOTIDE SEQUENCE [LARGE SCALE GENOMIC DNA]</scope>
    <source>
        <strain evidence="3 4">NC64A</strain>
    </source>
</reference>
<feature type="region of interest" description="Disordered" evidence="1">
    <location>
        <begin position="1944"/>
        <end position="1972"/>
    </location>
</feature>
<sequence>MQGSPAATPASATAQLEQLRSAAAALAACTAVSPSPASPGAAPAGQQAAEADWEGRLAAVNAAIGAALRPGSAGSPRAGGSRGLAPHQAELVEAINSCAGNCVTFLPMGLGLRAVTGAVLSHAAARHPDRHVVVVVDRPAQALSHAQRLRAELGLPTAVFCGGDFLYSFPQQFQSSRVLVFTAGLLLRLLKTGVYRLEQASMMLLVDAFTVVRNHPSNTLVREYWKVAEEGRRPRVLGVLASQLPAKPRPFDRLRQNLRKLCHSLQARLLLPGGAGLARLEAQLHHDRIQLHSYALSPPEERLASLLQQHLLGLWDVLHEFGLNHFGRLVQFSSTAGPGGGGAAGTPPAPGSDPQALHGLGGGVGTPTPPRPLAAASPLSGAGSPAAEGSPATPLHGTPPAAGHHVGGNSAAAAAAEQPDPMQHDWAQVELQVLHSLWHSNALPSRGEHMREADALALMMHVGDCVGALRLLLEEGPGACLARLPAALRSLAAFLGEGLAARGPFGGGPVPPLKARILEVAAASPLLRWAQQRGQQPSTAQRQPQQGAGEAAVEQQAGQATAGSPQPAAGGGGGGEGVGPEVAAAAGCARSAALVELLQELREDRQLSGRQQRVAVVAASHGSVDALGRLLAGCQELAGMRVCLLRDAAQGEQEGSGAFVDTAPAPAGSGSGVGLGAALESDGSDDLASAVTAAGWLDAAASRLQSSEGEAAAGAAAAEAAVEGLPPPPPPATAGAEQAGAGAAAAAEPAAPAEAAPAPGMGSMEVHLLPASDLAELQQRIGAYHALVWYSAGAVLHASSQELESAALAACHRLSAAAAEAAAVGEGRTSDAGSASDGAASTPGHGRLECHVLASASQVLALGEVRRVDHSLKAAMQLVLLGDAAAEEKLTMLAHRNTATVLEPQARLVLDMLCLGLCGTAPALATMTASPAKPERGGRGRGGDEAGEGEAAAGPPLVLFQSSVTLPSAYFPPERFHMAGASMPLDVFVGPPLPSEQQASNAAALAALAALHRLGIIVRYWPSRLLLAQHLLPRSLQGQPAAGAGAGLGPPPQQQAAGAGADAAAGSSQAAEGAAAMAAAAAALAGSWPQAPSGGGGGGAATPPHVMNFFCPLCNVAATGHKAFDAHMRGFRHQRRIKQAELLQQGQEVSAMLQGLLLEDALPGGRAPPLAVGHPGLDLEEEEAGEYGSPSFADRQVYSPEPTAYRCDVCGVYCTSLRLLEAHTRGRKHQRRVAGLDSPGGPNHPGSPKIQPLVTPYFCGLCGLYATSEEQLRMHMLGKRHTRMVQLHRQRGAMLAGAATPPGAGAWQEPGASLQQQQHQLLTAAAAAAAAAAAGAGGAGWGFGAGGGAAEHESHSPLAAALAAGMEAGGPSPGLGTPSGYASPSLLAGPATLPGGGAGGDGWAAGELQAAVLQGMLLDAAGNQRIYRCDLCGVVTPSRRHYDYHLQGIKHTRRQLRAQGLDPGSASQPGTPASCGSPLGGSRSTSPARAARGRHSRHSSADWGPGGVGIAAAAMAAAAAEPPPESLICSVCGIMATSAVNLEDHYKGRRHQKNVERQAAQEAATAAAMAAAAAAAAGQLPPLPPNVSAVGGPFASTAAAAPGGGAPAAPPPQAPPALQRSTSGITLGADGLRLSGGALLSAGSLQRLPSGDVYDGFPCVRIGDVLLPSSMDLRAFLEEMQHLDEAEEEADQLPPIAEYLEVGGELEAFGSSTHLAASLPPASQPREQAAWAHGSGGGAGPAAASAGWGGSSGGGGGGGGAAHAGATSQRYPRQPSHGAGSSRSQPSSPSFQPSAGGGGGGYGRQGGRPGSAGPRLSRFAHDQQQAHQELQAAAAAGLGYGHQLGMPGGGGGFGMQAPGYAMHLGMQQQQQQQQQQQALMGQAAYGAGAGGYGVAPDYAAANAVLAAQQQAMMQQAMQMQQMQLAAAYGGAGMPAMPLGYGGVAQAQAAHQQQQQQQQGGSPHAFFPPPSLPSHQGRFPWKRLLSDEEVQQGIAHYGGGSRLRRVAQKLLAGQPVKVYTLGGSVTFGHGVDDPRLSYPSLFFQFINASFPHRRAGARVSVEFSVNDPTTSFTSSGRHSYEALLRQLLSLPSRPAVVLLHHYPWWKAAGDGLSSGLFYREPEGQLNTFSYFYDLPSLSLRSAAWRLMAAGIEGFKVDKLILEGNRDASTGEPIPTAAAASRADYLYIDTIHPGPNGHQVLAELLSGLLRRAVGEVAVGAAPAARRDPRLEGLPPPMIPNFEENQASLCAQLEAFKTMVARQRGFEYRPEKPLLHSWVEQKWGWTGSEPGSWAEIEVDTRPKPGTKARRTSLLLSHLRSYSGMGTAAVECVSGCACDPNTLDGTTASHVSVFKVHSFKVSQHARCRIRVTVSDERGETPQEGHKVMLAAVMVTHKVH</sequence>